<proteinExistence type="predicted"/>
<dbReference type="Proteomes" id="UP000192660">
    <property type="component" value="Unassembled WGS sequence"/>
</dbReference>
<evidence type="ECO:0000313" key="3">
    <source>
        <dbReference type="Proteomes" id="UP000192660"/>
    </source>
</evidence>
<reference evidence="3" key="1">
    <citation type="submission" date="2017-04" db="EMBL/GenBank/DDBJ databases">
        <authorList>
            <person name="Varghese N."/>
            <person name="Submissions S."/>
        </authorList>
    </citation>
    <scope>NUCLEOTIDE SEQUENCE [LARGE SCALE GENOMIC DNA]</scope>
    <source>
        <strain evidence="3">DSM 9293</strain>
    </source>
</reference>
<dbReference type="SUPFAM" id="SSF111321">
    <property type="entry name" value="AF1104-like"/>
    <property type="match status" value="1"/>
</dbReference>
<dbReference type="OrthoDB" id="9796465at2"/>
<dbReference type="Gene3D" id="3.40.50.10880">
    <property type="entry name" value="Uncharacterised protein PF01937, DUF89, domain 3"/>
    <property type="match status" value="1"/>
</dbReference>
<protein>
    <recommendedName>
        <fullName evidence="1">Damage-control phosphatase ARMT1-like metal-binding domain-containing protein</fullName>
    </recommendedName>
</protein>
<gene>
    <name evidence="2" type="ORF">SAMN00768000_3030</name>
</gene>
<dbReference type="InterPro" id="IPR036075">
    <property type="entry name" value="ARMT-1-like_metal-bd_sf"/>
</dbReference>
<dbReference type="RefSeq" id="WP_020374074.1">
    <property type="nucleotide sequence ID" value="NZ_FWWY01000001.1"/>
</dbReference>
<accession>A0A1W1WKJ1</accession>
<name>A0A1W1WKJ1_SULTA</name>
<keyword evidence="3" id="KW-1185">Reference proteome</keyword>
<organism evidence="2 3">
    <name type="scientific">Sulfobacillus thermosulfidooxidans (strain DSM 9293 / VKM B-1269 / AT-1)</name>
    <dbReference type="NCBI Taxonomy" id="929705"/>
    <lineage>
        <taxon>Bacteria</taxon>
        <taxon>Bacillati</taxon>
        <taxon>Bacillota</taxon>
        <taxon>Clostridia</taxon>
        <taxon>Eubacteriales</taxon>
        <taxon>Clostridiales Family XVII. Incertae Sedis</taxon>
        <taxon>Sulfobacillus</taxon>
    </lineage>
</organism>
<feature type="domain" description="Damage-control phosphatase ARMT1-like metal-binding" evidence="1">
    <location>
        <begin position="4"/>
        <end position="272"/>
    </location>
</feature>
<dbReference type="InterPro" id="IPR002791">
    <property type="entry name" value="ARMT1-like_metal-bd"/>
</dbReference>
<dbReference type="STRING" id="28034.BFX07_10880"/>
<dbReference type="PIRSF" id="PIRSF006593">
    <property type="entry name" value="UCP006593"/>
    <property type="match status" value="1"/>
</dbReference>
<dbReference type="InterPro" id="IPR014444">
    <property type="entry name" value="PH1575-like"/>
</dbReference>
<evidence type="ECO:0000259" key="1">
    <source>
        <dbReference type="Pfam" id="PF01937"/>
    </source>
</evidence>
<dbReference type="Pfam" id="PF01937">
    <property type="entry name" value="ARMT1-like_dom"/>
    <property type="match status" value="1"/>
</dbReference>
<dbReference type="AlphaFoldDB" id="A0A1W1WKJ1"/>
<sequence>MKISSECAACVFLQLMRTLDHQKENNPVPIQAQVMGHLASRWETLDNPGIAVYLMYEIAQKNTHETDPYHEDKRTANTMAEAYWQQHPLLIDDLENRFLYAAAANIIDAGLGDNTQRLFLQLDQAIQQGFARNDIRNFVQSIPASGKILYITDNAGEIVFDRELIRSLRHKGWHVSILVRHHPFLNDITRDDVNDMGLSMVADNVLDFGEDFTMWKLSDDDLQAWQKRYDGVIIKGIANLEALSHRNLPIPALFLYRAKCPPSARLAGVEGNTNVAWLKE</sequence>
<evidence type="ECO:0000313" key="2">
    <source>
        <dbReference type="EMBL" id="SMC06807.1"/>
    </source>
</evidence>
<dbReference type="EMBL" id="FWWY01000001">
    <property type="protein sequence ID" value="SMC06807.1"/>
    <property type="molecule type" value="Genomic_DNA"/>
</dbReference>